<proteinExistence type="predicted"/>
<dbReference type="Proteomes" id="UP001163846">
    <property type="component" value="Unassembled WGS sequence"/>
</dbReference>
<evidence type="ECO:0000256" key="1">
    <source>
        <dbReference type="SAM" id="MobiDB-lite"/>
    </source>
</evidence>
<feature type="region of interest" description="Disordered" evidence="1">
    <location>
        <begin position="1"/>
        <end position="38"/>
    </location>
</feature>
<sequence>MASSRSVPALHLLRSTRSSTRFKKRDTEDTGEGLSSLMGQTTMGSVEANRLPPLLPRVSHSNAGNADVDADVHDVDTDAYAHADANDDPHNDTHPHPHPTSALLRAIDRLRTTEDVFDGMLDTVGGKDVREASRRFLSQRSTNDMDHADDHVNGGVDTQVYEENFATLLGDTPSHPLPSGGKSSIYKLRSLGWDVDGGHTAYALVDLGLAKLDNREIDRNRLSWKSMAAICVQPSNPVHTPSTKTPFFKL</sequence>
<dbReference type="AlphaFoldDB" id="A0AA38UCI8"/>
<gene>
    <name evidence="2" type="ORF">F5878DRAFT_662909</name>
</gene>
<dbReference type="EMBL" id="MU806314">
    <property type="protein sequence ID" value="KAJ3836520.1"/>
    <property type="molecule type" value="Genomic_DNA"/>
</dbReference>
<accession>A0AA38UCI8</accession>
<evidence type="ECO:0000313" key="2">
    <source>
        <dbReference type="EMBL" id="KAJ3836520.1"/>
    </source>
</evidence>
<comment type="caution">
    <text evidence="2">The sequence shown here is derived from an EMBL/GenBank/DDBJ whole genome shotgun (WGS) entry which is preliminary data.</text>
</comment>
<reference evidence="2" key="1">
    <citation type="submission" date="2022-08" db="EMBL/GenBank/DDBJ databases">
        <authorList>
            <consortium name="DOE Joint Genome Institute"/>
            <person name="Min B."/>
            <person name="Riley R."/>
            <person name="Sierra-Patev S."/>
            <person name="Naranjo-Ortiz M."/>
            <person name="Looney B."/>
            <person name="Konkel Z."/>
            <person name="Slot J.C."/>
            <person name="Sakamoto Y."/>
            <person name="Steenwyk J.L."/>
            <person name="Rokas A."/>
            <person name="Carro J."/>
            <person name="Camarero S."/>
            <person name="Ferreira P."/>
            <person name="Molpeceres G."/>
            <person name="Ruiz-Duenas F.J."/>
            <person name="Serrano A."/>
            <person name="Henrissat B."/>
            <person name="Drula E."/>
            <person name="Hughes K.W."/>
            <person name="Mata J.L."/>
            <person name="Ishikawa N.K."/>
            <person name="Vargas-Isla R."/>
            <person name="Ushijima S."/>
            <person name="Smith C.A."/>
            <person name="Ahrendt S."/>
            <person name="Andreopoulos W."/>
            <person name="He G."/>
            <person name="Labutti K."/>
            <person name="Lipzen A."/>
            <person name="Ng V."/>
            <person name="Sandor L."/>
            <person name="Barry K."/>
            <person name="Martinez A.T."/>
            <person name="Xiao Y."/>
            <person name="Gibbons J.G."/>
            <person name="Terashima K."/>
            <person name="Hibbett D.S."/>
            <person name="Grigoriev I.V."/>
        </authorList>
    </citation>
    <scope>NUCLEOTIDE SEQUENCE</scope>
    <source>
        <strain evidence="2">TFB9207</strain>
    </source>
</reference>
<evidence type="ECO:0000313" key="3">
    <source>
        <dbReference type="Proteomes" id="UP001163846"/>
    </source>
</evidence>
<name>A0AA38UCI8_9AGAR</name>
<keyword evidence="3" id="KW-1185">Reference proteome</keyword>
<protein>
    <submittedName>
        <fullName evidence="2">Uncharacterized protein</fullName>
    </submittedName>
</protein>
<organism evidence="2 3">
    <name type="scientific">Lentinula raphanica</name>
    <dbReference type="NCBI Taxonomy" id="153919"/>
    <lineage>
        <taxon>Eukaryota</taxon>
        <taxon>Fungi</taxon>
        <taxon>Dikarya</taxon>
        <taxon>Basidiomycota</taxon>
        <taxon>Agaricomycotina</taxon>
        <taxon>Agaricomycetes</taxon>
        <taxon>Agaricomycetidae</taxon>
        <taxon>Agaricales</taxon>
        <taxon>Marasmiineae</taxon>
        <taxon>Omphalotaceae</taxon>
        <taxon>Lentinula</taxon>
    </lineage>
</organism>